<feature type="compositionally biased region" description="Basic and acidic residues" evidence="1">
    <location>
        <begin position="857"/>
        <end position="871"/>
    </location>
</feature>
<feature type="region of interest" description="Disordered" evidence="1">
    <location>
        <begin position="814"/>
        <end position="871"/>
    </location>
</feature>
<dbReference type="PANTHER" id="PTHR15977:SF15">
    <property type="entry name" value="CILIA- AND FLAGELLA-ASSOCIATED PROTEIN 46"/>
    <property type="match status" value="1"/>
</dbReference>
<reference evidence="2" key="1">
    <citation type="submission" date="2016-05" db="EMBL/GenBank/DDBJ databases">
        <authorList>
            <person name="Lavstsen T."/>
            <person name="Jespersen J.S."/>
        </authorList>
    </citation>
    <scope>NUCLEOTIDE SEQUENCE</scope>
    <source>
        <tissue evidence="2">Brain</tissue>
    </source>
</reference>
<dbReference type="InterPro" id="IPR011990">
    <property type="entry name" value="TPR-like_helical_dom_sf"/>
</dbReference>
<feature type="compositionally biased region" description="Polar residues" evidence="1">
    <location>
        <begin position="816"/>
        <end position="830"/>
    </location>
</feature>
<accession>A0A1A8CA47</accession>
<dbReference type="SUPFAM" id="SSF48452">
    <property type="entry name" value="TPR-like"/>
    <property type="match status" value="1"/>
</dbReference>
<sequence>MQNKVRGSVAPGAKPNGEYQHDDDPALALRAAMYELLVSIHTEEADYGGALQLLNRAITDMPHTRHQLPLLKDRTFLKARLGESIELDMETLKGEGEECCSSVWRQIVLLTKDTNQQLTCYQRAISSLTSTETWWCKADILLEFGRWLYFHNFPREEAQQQIQCAVDILLTQEPAEAADSGSVAETSLTTEKHASLLGGHGSFTRSVSGLKEVCRLNLLVQAHVLLAVNSDKSSQEHQLNLLRAHTFILQIWQVLTSAACPVSDEMAKSRPPQTPVSDTRSKKKKVKNLTPAEDKAAVLDQTFPSTVKDWTQYVCPDPVRQAFRTSNSISKQTQSLFYLTLLEEELLALSLHHLTLPVLHLAETIAHDILERRSLSDIYRLKIVRTCLQLGLDSSSPYKEKLLDLSRIQEEEQMHFRAQLLLRETWSSLYKGLNMNADLRKDACVWGHWVEKAELCLSLGLHQSACQHLAEALQAALEFGDTVTASRSLLGLAALACKGQNHQLALNLLDEAQSRGGNAQFWYRLTLMRVSATVGCIDHDSQTKVDAIIKGCREALETYLVGGQGDNRIQDLEFMITSLNKRGAVEDIRAVRAKAAETLGADAVQRLTAACQTLEESAGGFTKLSLHSQAAEAHQECSHGLGLLASCFTHQEQKRRFLLQGFSHMQLAVTLQERVASEARRLLPLEEGHDLSLPADRRLQHLRLCLAEFSLDMLEEHCEEEMCQALARAKITPAEVALQEFTRSTPEPNSTEQEWVRAVRTSEQVAQSQLAAVSVQPSDNVEITARCLSLMGKLQRLLAVQEEPTCVKALWDRRTPQSCSGSGGFPTSEQNSEKASDSSEDKPSLASATSAFLQTHEQFKSSSKDDAKNPR</sequence>
<dbReference type="AlphaFoldDB" id="A0A1A8CA47"/>
<feature type="region of interest" description="Disordered" evidence="1">
    <location>
        <begin position="1"/>
        <end position="21"/>
    </location>
</feature>
<organism evidence="2">
    <name type="scientific">Nothobranchius kadleci</name>
    <name type="common">African annual killifish</name>
    <dbReference type="NCBI Taxonomy" id="1051664"/>
    <lineage>
        <taxon>Eukaryota</taxon>
        <taxon>Metazoa</taxon>
        <taxon>Chordata</taxon>
        <taxon>Craniata</taxon>
        <taxon>Vertebrata</taxon>
        <taxon>Euteleostomi</taxon>
        <taxon>Actinopterygii</taxon>
        <taxon>Neopterygii</taxon>
        <taxon>Teleostei</taxon>
        <taxon>Neoteleostei</taxon>
        <taxon>Acanthomorphata</taxon>
        <taxon>Ovalentaria</taxon>
        <taxon>Atherinomorphae</taxon>
        <taxon>Cyprinodontiformes</taxon>
        <taxon>Nothobranchiidae</taxon>
        <taxon>Nothobranchius</taxon>
    </lineage>
</organism>
<name>A0A1A8CA47_NOTKA</name>
<dbReference type="EMBL" id="HADZ01012553">
    <property type="protein sequence ID" value="SBP76494.1"/>
    <property type="molecule type" value="Transcribed_RNA"/>
</dbReference>
<feature type="compositionally biased region" description="Polar residues" evidence="1">
    <location>
        <begin position="846"/>
        <end position="856"/>
    </location>
</feature>
<evidence type="ECO:0000256" key="1">
    <source>
        <dbReference type="SAM" id="MobiDB-lite"/>
    </source>
</evidence>
<evidence type="ECO:0000313" key="2">
    <source>
        <dbReference type="EMBL" id="SBP76494.1"/>
    </source>
</evidence>
<proteinExistence type="predicted"/>
<feature type="region of interest" description="Disordered" evidence="1">
    <location>
        <begin position="265"/>
        <end position="286"/>
    </location>
</feature>
<dbReference type="GO" id="GO:0060294">
    <property type="term" value="P:cilium movement involved in cell motility"/>
    <property type="evidence" value="ECO:0007669"/>
    <property type="project" value="InterPro"/>
</dbReference>
<reference evidence="2" key="2">
    <citation type="submission" date="2016-06" db="EMBL/GenBank/DDBJ databases">
        <title>The genome of a short-lived fish provides insights into sex chromosome evolution and the genetic control of aging.</title>
        <authorList>
            <person name="Reichwald K."/>
            <person name="Felder M."/>
            <person name="Petzold A."/>
            <person name="Koch P."/>
            <person name="Groth M."/>
            <person name="Platzer M."/>
        </authorList>
    </citation>
    <scope>NUCLEOTIDE SEQUENCE</scope>
    <source>
        <tissue evidence="2">Brain</tissue>
    </source>
</reference>
<feature type="compositionally biased region" description="Basic and acidic residues" evidence="1">
    <location>
        <begin position="831"/>
        <end position="843"/>
    </location>
</feature>
<dbReference type="InterPro" id="IPR039586">
    <property type="entry name" value="CFAP46"/>
</dbReference>
<gene>
    <name evidence="2" type="primary">TTC40</name>
</gene>
<dbReference type="GO" id="GO:0035082">
    <property type="term" value="P:axoneme assembly"/>
    <property type="evidence" value="ECO:0007669"/>
    <property type="project" value="InterPro"/>
</dbReference>
<dbReference type="PANTHER" id="PTHR15977">
    <property type="entry name" value="CILIA- AND FLAGELLA-ASSOCIATED PROTEIN 46"/>
    <property type="match status" value="1"/>
</dbReference>
<protein>
    <submittedName>
        <fullName evidence="2">Tetratricopeptide repeat domain 40</fullName>
    </submittedName>
</protein>